<sequence>MKPIIYLLIVGLLIDHLVYANDRFDFNPIAHTKSRIIIGQKVQINDDPVYQFLGVPYAEPPLGSNRFERPKSLNESSGSRFVWAQKFKPTCMQMKHLAKAINPLLDVDQIHEKIPVMVWLPGEGFDFADARQFSGAYLASIGKVIVVTVQYRVGVFGFLKDNAGLWDQLEALRWINENIEQFNGDPNDVTLFGRFTGSMSISILLSSPEIIQSPKPLFNRAILMSGIAVGQWVFNMKNTLKANKMIDVHDCGDLECLKSIPAETILEKSGYGWKPTIESDLIIDEPLNALQRGQFPKFIDSIMLGSNQFEGSLCLLKHLATDEKFYLKLIQNNISSEDFDRIIREDLQMFYGDDQQFSRYRWTYQQNDRDTYLHFCSELLIESHMKNYYDSILNRIQQNPQFGLKNIYRYKVDYKPKFSIAPGFINSSIHGDDVLLAFGLAFKQQQMAIENQIDQQISNKMIQLFSRFAIDGQPPSDSNHFIEIKSPNLPSAPSSSEAITRVFHPSIIETILAENCRWTSNNVSVMLIILSIILFVLFMISLVTIIRLLSGQSSSSSLS</sequence>
<dbReference type="GO" id="GO:0005886">
    <property type="term" value="C:plasma membrane"/>
    <property type="evidence" value="ECO:0007669"/>
    <property type="project" value="TreeGrafter"/>
</dbReference>
<evidence type="ECO:0000256" key="1">
    <source>
        <dbReference type="ARBA" id="ARBA00005964"/>
    </source>
</evidence>
<dbReference type="InterPro" id="IPR002018">
    <property type="entry name" value="CarbesteraseB"/>
</dbReference>
<dbReference type="PANTHER" id="PTHR43918:SF4">
    <property type="entry name" value="CARBOXYLIC ESTER HYDROLASE"/>
    <property type="match status" value="1"/>
</dbReference>
<accession>A0A132ADU9</accession>
<dbReference type="GO" id="GO:0005615">
    <property type="term" value="C:extracellular space"/>
    <property type="evidence" value="ECO:0007669"/>
    <property type="project" value="TreeGrafter"/>
</dbReference>
<organism evidence="6 7">
    <name type="scientific">Sarcoptes scabiei</name>
    <name type="common">Itch mite</name>
    <name type="synonym">Acarus scabiei</name>
    <dbReference type="NCBI Taxonomy" id="52283"/>
    <lineage>
        <taxon>Eukaryota</taxon>
        <taxon>Metazoa</taxon>
        <taxon>Ecdysozoa</taxon>
        <taxon>Arthropoda</taxon>
        <taxon>Chelicerata</taxon>
        <taxon>Arachnida</taxon>
        <taxon>Acari</taxon>
        <taxon>Acariformes</taxon>
        <taxon>Sarcoptiformes</taxon>
        <taxon>Astigmata</taxon>
        <taxon>Psoroptidia</taxon>
        <taxon>Sarcoptoidea</taxon>
        <taxon>Sarcoptidae</taxon>
        <taxon>Sarcoptinae</taxon>
        <taxon>Sarcoptes</taxon>
    </lineage>
</organism>
<evidence type="ECO:0000256" key="3">
    <source>
        <dbReference type="ARBA" id="ARBA00022801"/>
    </source>
</evidence>
<comment type="caution">
    <text evidence="6">The sequence shown here is derived from an EMBL/GenBank/DDBJ whole genome shotgun (WGS) entry which is preliminary data.</text>
</comment>
<keyword evidence="3" id="KW-0378">Hydrolase</keyword>
<dbReference type="GO" id="GO:0003990">
    <property type="term" value="F:acetylcholinesterase activity"/>
    <property type="evidence" value="ECO:0007669"/>
    <property type="project" value="TreeGrafter"/>
</dbReference>
<keyword evidence="4" id="KW-0325">Glycoprotein</keyword>
<dbReference type="Gene3D" id="3.40.50.1820">
    <property type="entry name" value="alpha/beta hydrolase"/>
    <property type="match status" value="1"/>
</dbReference>
<feature type="non-terminal residue" evidence="6">
    <location>
        <position position="1"/>
    </location>
</feature>
<dbReference type="InterPro" id="IPR050654">
    <property type="entry name" value="AChE-related_enzymes"/>
</dbReference>
<evidence type="ECO:0000313" key="7">
    <source>
        <dbReference type="Proteomes" id="UP000616769"/>
    </source>
</evidence>
<dbReference type="Proteomes" id="UP000616769">
    <property type="component" value="Unassembled WGS sequence"/>
</dbReference>
<dbReference type="GO" id="GO:0006581">
    <property type="term" value="P:acetylcholine catabolic process"/>
    <property type="evidence" value="ECO:0007669"/>
    <property type="project" value="TreeGrafter"/>
</dbReference>
<dbReference type="AlphaFoldDB" id="A0A132ADU9"/>
<evidence type="ECO:0000256" key="4">
    <source>
        <dbReference type="ARBA" id="ARBA00023180"/>
    </source>
</evidence>
<dbReference type="PANTHER" id="PTHR43918">
    <property type="entry name" value="ACETYLCHOLINESTERASE"/>
    <property type="match status" value="1"/>
</dbReference>
<reference evidence="6 7" key="1">
    <citation type="journal article" date="2015" name="Parasit. Vectors">
        <title>Draft genome of the scabies mite.</title>
        <authorList>
            <person name="Rider S.D.Jr."/>
            <person name="Morgan M.S."/>
            <person name="Arlian L.G."/>
        </authorList>
    </citation>
    <scope>NUCLEOTIDE SEQUENCE [LARGE SCALE GENOMIC DNA]</scope>
    <source>
        <strain evidence="6">Arlian Lab</strain>
    </source>
</reference>
<dbReference type="GO" id="GO:0019695">
    <property type="term" value="P:choline metabolic process"/>
    <property type="evidence" value="ECO:0007669"/>
    <property type="project" value="TreeGrafter"/>
</dbReference>
<dbReference type="InterPro" id="IPR029058">
    <property type="entry name" value="AB_hydrolase_fold"/>
</dbReference>
<evidence type="ECO:0000256" key="2">
    <source>
        <dbReference type="ARBA" id="ARBA00022487"/>
    </source>
</evidence>
<dbReference type="Pfam" id="PF00135">
    <property type="entry name" value="COesterase"/>
    <property type="match status" value="1"/>
</dbReference>
<name>A0A132ADU9_SARSC</name>
<keyword evidence="2" id="KW-0719">Serine esterase</keyword>
<evidence type="ECO:0000259" key="5">
    <source>
        <dbReference type="Pfam" id="PF00135"/>
    </source>
</evidence>
<evidence type="ECO:0000313" key="6">
    <source>
        <dbReference type="EMBL" id="KPM09168.1"/>
    </source>
</evidence>
<dbReference type="EMBL" id="JXLN01013210">
    <property type="protein sequence ID" value="KPM09168.1"/>
    <property type="molecule type" value="Genomic_DNA"/>
</dbReference>
<dbReference type="VEuPathDB" id="VectorBase:SSCA010118"/>
<protein>
    <submittedName>
        <fullName evidence="6">Carboxylesterase-like protein 1</fullName>
    </submittedName>
</protein>
<proteinExistence type="inferred from homology"/>
<dbReference type="SUPFAM" id="SSF53474">
    <property type="entry name" value="alpha/beta-Hydrolases"/>
    <property type="match status" value="1"/>
</dbReference>
<dbReference type="OrthoDB" id="19653at2759"/>
<gene>
    <name evidence="6" type="ORF">QR98_0077010</name>
</gene>
<comment type="similarity">
    <text evidence="1">Belongs to the type-B carboxylesterase/lipase family.</text>
</comment>
<feature type="domain" description="Carboxylesterase type B" evidence="5">
    <location>
        <begin position="29"/>
        <end position="476"/>
    </location>
</feature>